<dbReference type="InterPro" id="IPR018093">
    <property type="entry name" value="BCCT_CS"/>
</dbReference>
<protein>
    <submittedName>
        <fullName evidence="9">BCCT, betaine/carnitine/choline family transporter</fullName>
    </submittedName>
</protein>
<evidence type="ECO:0000313" key="9">
    <source>
        <dbReference type="EMBL" id="SHJ56851.1"/>
    </source>
</evidence>
<dbReference type="EMBL" id="FQZL01000025">
    <property type="protein sequence ID" value="SHJ56851.1"/>
    <property type="molecule type" value="Genomic_DNA"/>
</dbReference>
<name>A0A1M6KD65_9FIRM</name>
<proteinExistence type="inferred from homology"/>
<keyword evidence="7 8" id="KW-0472">Membrane</keyword>
<dbReference type="PROSITE" id="PS01303">
    <property type="entry name" value="BCCT"/>
    <property type="match status" value="1"/>
</dbReference>
<evidence type="ECO:0000256" key="3">
    <source>
        <dbReference type="ARBA" id="ARBA00022448"/>
    </source>
</evidence>
<organism evidence="9 10">
    <name type="scientific">Dethiosulfatibacter aminovorans DSM 17477</name>
    <dbReference type="NCBI Taxonomy" id="1121476"/>
    <lineage>
        <taxon>Bacteria</taxon>
        <taxon>Bacillati</taxon>
        <taxon>Bacillota</taxon>
        <taxon>Tissierellia</taxon>
        <taxon>Dethiosulfatibacter</taxon>
    </lineage>
</organism>
<dbReference type="RefSeq" id="WP_073050259.1">
    <property type="nucleotide sequence ID" value="NZ_FQZL01000025.1"/>
</dbReference>
<evidence type="ECO:0000256" key="5">
    <source>
        <dbReference type="ARBA" id="ARBA00022692"/>
    </source>
</evidence>
<evidence type="ECO:0000256" key="7">
    <source>
        <dbReference type="ARBA" id="ARBA00023136"/>
    </source>
</evidence>
<keyword evidence="4" id="KW-1003">Cell membrane</keyword>
<keyword evidence="6 8" id="KW-1133">Transmembrane helix</keyword>
<dbReference type="Proteomes" id="UP000184052">
    <property type="component" value="Unassembled WGS sequence"/>
</dbReference>
<evidence type="ECO:0000256" key="2">
    <source>
        <dbReference type="ARBA" id="ARBA00005658"/>
    </source>
</evidence>
<dbReference type="InterPro" id="IPR000060">
    <property type="entry name" value="BCCT_transptr"/>
</dbReference>
<dbReference type="Pfam" id="PF02028">
    <property type="entry name" value="BCCT"/>
    <property type="match status" value="1"/>
</dbReference>
<feature type="transmembrane region" description="Helical" evidence="8">
    <location>
        <begin position="264"/>
        <end position="284"/>
    </location>
</feature>
<dbReference type="PANTHER" id="PTHR30047:SF7">
    <property type="entry name" value="HIGH-AFFINITY CHOLINE TRANSPORT PROTEIN"/>
    <property type="match status" value="1"/>
</dbReference>
<sequence length="540" mass="59393">MNLFKKNEIERDVFLPPAILLGLTLVIGMIAPQGFANVSTALLSFTIEKFGWLYLFLTFVFLVAPFVIMISPLGSIRFGGPEAKPEIDLWSWCVIALCGGIATGMLFWGVAEPLTHYYSPPAITGLDPLTPQTAIRALQLGTFHWSYIPYGLFTLFGIAIGYASYNRKLPLRVSSAFYPLLGKRIYDWPGKLIDGISILTLAGGVVTTLGFGTLQFASGLQYLFDWTPSNSIYALIIVVLTITYTVSSYTGLQRGIKYLSNINSFIFFGLVAFLFIFGPTKFLFNAMVETAGSYLTNLIPCSFNADAFNVSNGWSGGWTIFFWAWWIVYAPIIGMFLARIAIGRTIRQFVIVNVIIPGTFMFTWFVAFGGSAIYFEHFQNAGIMNVIEEFGLEVSMYALLKNLPISSITIPMGIVALGISFVTLADSMTSTIAVITTKDTRAAEPPAGIKIFWGLLIGGITMLCLLVSGTIGTKALQTMSIAYALPIFILEFGALICLVMFLGKDKQEQYVHGDVSENIKTTPLKVVENDDTEDDDESVM</sequence>
<dbReference type="GO" id="GO:0005886">
    <property type="term" value="C:plasma membrane"/>
    <property type="evidence" value="ECO:0007669"/>
    <property type="project" value="UniProtKB-SubCell"/>
</dbReference>
<feature type="transmembrane region" description="Helical" evidence="8">
    <location>
        <begin position="89"/>
        <end position="111"/>
    </location>
</feature>
<evidence type="ECO:0000313" key="10">
    <source>
        <dbReference type="Proteomes" id="UP000184052"/>
    </source>
</evidence>
<feature type="transmembrane region" description="Helical" evidence="8">
    <location>
        <begin position="147"/>
        <end position="165"/>
    </location>
</feature>
<reference evidence="9 10" key="1">
    <citation type="submission" date="2016-11" db="EMBL/GenBank/DDBJ databases">
        <authorList>
            <person name="Jaros S."/>
            <person name="Januszkiewicz K."/>
            <person name="Wedrychowicz H."/>
        </authorList>
    </citation>
    <scope>NUCLEOTIDE SEQUENCE [LARGE SCALE GENOMIC DNA]</scope>
    <source>
        <strain evidence="9 10">DSM 17477</strain>
    </source>
</reference>
<keyword evidence="3" id="KW-0813">Transport</keyword>
<dbReference type="AlphaFoldDB" id="A0A1M6KD65"/>
<feature type="transmembrane region" description="Helical" evidence="8">
    <location>
        <begin position="232"/>
        <end position="252"/>
    </location>
</feature>
<evidence type="ECO:0000256" key="8">
    <source>
        <dbReference type="SAM" id="Phobius"/>
    </source>
</evidence>
<feature type="transmembrane region" description="Helical" evidence="8">
    <location>
        <begin position="51"/>
        <end position="68"/>
    </location>
</feature>
<evidence type="ECO:0000256" key="6">
    <source>
        <dbReference type="ARBA" id="ARBA00022989"/>
    </source>
</evidence>
<feature type="transmembrane region" description="Helical" evidence="8">
    <location>
        <begin position="350"/>
        <end position="375"/>
    </location>
</feature>
<evidence type="ECO:0000256" key="1">
    <source>
        <dbReference type="ARBA" id="ARBA00004651"/>
    </source>
</evidence>
<feature type="transmembrane region" description="Helical" evidence="8">
    <location>
        <begin position="408"/>
        <end position="435"/>
    </location>
</feature>
<evidence type="ECO:0000256" key="4">
    <source>
        <dbReference type="ARBA" id="ARBA00022475"/>
    </source>
</evidence>
<feature type="transmembrane region" description="Helical" evidence="8">
    <location>
        <begin position="320"/>
        <end position="338"/>
    </location>
</feature>
<feature type="transmembrane region" description="Helical" evidence="8">
    <location>
        <begin position="192"/>
        <end position="212"/>
    </location>
</feature>
<keyword evidence="10" id="KW-1185">Reference proteome</keyword>
<dbReference type="PANTHER" id="PTHR30047">
    <property type="entry name" value="HIGH-AFFINITY CHOLINE TRANSPORT PROTEIN-RELATED"/>
    <property type="match status" value="1"/>
</dbReference>
<comment type="similarity">
    <text evidence="2">Belongs to the BCCT transporter (TC 2.A.15) family.</text>
</comment>
<feature type="transmembrane region" description="Helical" evidence="8">
    <location>
        <begin position="481"/>
        <end position="502"/>
    </location>
</feature>
<gene>
    <name evidence="9" type="ORF">SAMN02745751_02872</name>
</gene>
<feature type="transmembrane region" description="Helical" evidence="8">
    <location>
        <begin position="12"/>
        <end position="31"/>
    </location>
</feature>
<feature type="transmembrane region" description="Helical" evidence="8">
    <location>
        <begin position="447"/>
        <end position="469"/>
    </location>
</feature>
<keyword evidence="5 8" id="KW-0812">Transmembrane</keyword>
<dbReference type="GO" id="GO:0022857">
    <property type="term" value="F:transmembrane transporter activity"/>
    <property type="evidence" value="ECO:0007669"/>
    <property type="project" value="InterPro"/>
</dbReference>
<dbReference type="STRING" id="1121476.SAMN02745751_02872"/>
<accession>A0A1M6KD65</accession>
<comment type="subcellular location">
    <subcellularLocation>
        <location evidence="1">Cell membrane</location>
        <topology evidence="1">Multi-pass membrane protein</topology>
    </subcellularLocation>
</comment>